<dbReference type="PRINTS" id="PR00081">
    <property type="entry name" value="GDHRDH"/>
</dbReference>
<dbReference type="SMART" id="SM00822">
    <property type="entry name" value="PKS_KR"/>
    <property type="match status" value="1"/>
</dbReference>
<evidence type="ECO:0000256" key="6">
    <source>
        <dbReference type="RuleBase" id="RU366074"/>
    </source>
</evidence>
<organism evidence="8 9">
    <name type="scientific">candidate division WOR-3 bacterium RBG_13_43_14</name>
    <dbReference type="NCBI Taxonomy" id="1802590"/>
    <lineage>
        <taxon>Bacteria</taxon>
        <taxon>Bacteria division WOR-3</taxon>
    </lineage>
</organism>
<reference evidence="8 9" key="1">
    <citation type="journal article" date="2016" name="Nat. Commun.">
        <title>Thousands of microbial genomes shed light on interconnected biogeochemical processes in an aquifer system.</title>
        <authorList>
            <person name="Anantharaman K."/>
            <person name="Brown C.T."/>
            <person name="Hug L.A."/>
            <person name="Sharon I."/>
            <person name="Castelle C.J."/>
            <person name="Probst A.J."/>
            <person name="Thomas B.C."/>
            <person name="Singh A."/>
            <person name="Wilkins M.J."/>
            <person name="Karaoz U."/>
            <person name="Brodie E.L."/>
            <person name="Williams K.H."/>
            <person name="Hubbard S.S."/>
            <person name="Banfield J.F."/>
        </authorList>
    </citation>
    <scope>NUCLEOTIDE SEQUENCE [LARGE SCALE GENOMIC DNA]</scope>
</reference>
<evidence type="ECO:0000313" key="8">
    <source>
        <dbReference type="EMBL" id="OGC41613.1"/>
    </source>
</evidence>
<keyword evidence="3 6" id="KW-0560">Oxidoreductase</keyword>
<dbReference type="GO" id="GO:0006633">
    <property type="term" value="P:fatty acid biosynthetic process"/>
    <property type="evidence" value="ECO:0007669"/>
    <property type="project" value="UniProtKB-UniPathway"/>
</dbReference>
<dbReference type="Proteomes" id="UP000177025">
    <property type="component" value="Unassembled WGS sequence"/>
</dbReference>
<dbReference type="EC" id="1.1.1.100" evidence="6"/>
<dbReference type="GO" id="GO:0051287">
    <property type="term" value="F:NAD binding"/>
    <property type="evidence" value="ECO:0007669"/>
    <property type="project" value="UniProtKB-UniRule"/>
</dbReference>
<dbReference type="SUPFAM" id="SSF51735">
    <property type="entry name" value="NAD(P)-binding Rossmann-fold domains"/>
    <property type="match status" value="1"/>
</dbReference>
<comment type="catalytic activity">
    <reaction evidence="6">
        <text>a (3R)-hydroxyacyl-[ACP] + NADP(+) = a 3-oxoacyl-[ACP] + NADPH + H(+)</text>
        <dbReference type="Rhea" id="RHEA:17397"/>
        <dbReference type="Rhea" id="RHEA-COMP:9916"/>
        <dbReference type="Rhea" id="RHEA-COMP:9945"/>
        <dbReference type="ChEBI" id="CHEBI:15378"/>
        <dbReference type="ChEBI" id="CHEBI:57783"/>
        <dbReference type="ChEBI" id="CHEBI:58349"/>
        <dbReference type="ChEBI" id="CHEBI:78776"/>
        <dbReference type="ChEBI" id="CHEBI:78827"/>
        <dbReference type="EC" id="1.1.1.100"/>
    </reaction>
</comment>
<dbReference type="Gene3D" id="3.40.50.720">
    <property type="entry name" value="NAD(P)-binding Rossmann-like Domain"/>
    <property type="match status" value="1"/>
</dbReference>
<keyword evidence="6" id="KW-0276">Fatty acid metabolism</keyword>
<dbReference type="GO" id="GO:0004316">
    <property type="term" value="F:3-oxoacyl-[acyl-carrier-protein] reductase (NADPH) activity"/>
    <property type="evidence" value="ECO:0007669"/>
    <property type="project" value="UniProtKB-UniRule"/>
</dbReference>
<dbReference type="PANTHER" id="PTHR42760:SF133">
    <property type="entry name" value="3-OXOACYL-[ACYL-CARRIER-PROTEIN] REDUCTASE"/>
    <property type="match status" value="1"/>
</dbReference>
<comment type="function">
    <text evidence="6">Catalyzes the NADPH-dependent reduction of beta-ketoacyl-ACP substrates to beta-hydroxyacyl-ACP products, the first reductive step in the elongation cycle of fatty acid biosynthesis.</text>
</comment>
<comment type="similarity">
    <text evidence="1 6">Belongs to the short-chain dehydrogenases/reductases (SDR) family.</text>
</comment>
<gene>
    <name evidence="8" type="ORF">A2Y85_04595</name>
</gene>
<keyword evidence="6" id="KW-0275">Fatty acid biosynthesis</keyword>
<dbReference type="NCBIfam" id="NF005559">
    <property type="entry name" value="PRK07231.1"/>
    <property type="match status" value="1"/>
</dbReference>
<sequence length="242" mass="25875">MQLESRVAVITGGATGIGADIGRKLASEGAKVVLCDIDTAQGEATASSIRGAKFIMLDVSQDNVVNEVVDRITSEYSRIDILVNNAGVTRDRLMLRMERADWDFVINVNLTGTFLVSRAIIKLMVKQKYGRIINIASVIGLTGNSGQANYAASKAGIIGFTKSCAKELASRNITVNAVAPGFIETRMTGNLSEEVKQNYLKMIPLKRFGTTDDVASVVLFLASDAASYITGQVMTVDGGLVM</sequence>
<keyword evidence="2 5" id="KW-0521">NADP</keyword>
<accession>A0A1F4UBH6</accession>
<dbReference type="InterPro" id="IPR057326">
    <property type="entry name" value="KR_dom"/>
</dbReference>
<dbReference type="PRINTS" id="PR00080">
    <property type="entry name" value="SDRFAMILY"/>
</dbReference>
<dbReference type="UniPathway" id="UPA00094"/>
<evidence type="ECO:0000256" key="1">
    <source>
        <dbReference type="ARBA" id="ARBA00006484"/>
    </source>
</evidence>
<evidence type="ECO:0000256" key="3">
    <source>
        <dbReference type="ARBA" id="ARBA00023002"/>
    </source>
</evidence>
<dbReference type="InterPro" id="IPR036291">
    <property type="entry name" value="NAD(P)-bd_dom_sf"/>
</dbReference>
<evidence type="ECO:0000259" key="7">
    <source>
        <dbReference type="SMART" id="SM00822"/>
    </source>
</evidence>
<evidence type="ECO:0000256" key="2">
    <source>
        <dbReference type="ARBA" id="ARBA00022857"/>
    </source>
</evidence>
<feature type="binding site" evidence="5">
    <location>
        <begin position="150"/>
        <end position="154"/>
    </location>
    <ligand>
        <name>NADP(+)</name>
        <dbReference type="ChEBI" id="CHEBI:58349"/>
    </ligand>
</feature>
<keyword evidence="6" id="KW-0443">Lipid metabolism</keyword>
<feature type="binding site" evidence="5">
    <location>
        <position position="183"/>
    </location>
    <ligand>
        <name>NADP(+)</name>
        <dbReference type="ChEBI" id="CHEBI:58349"/>
    </ligand>
</feature>
<proteinExistence type="inferred from homology"/>
<dbReference type="PANTHER" id="PTHR42760">
    <property type="entry name" value="SHORT-CHAIN DEHYDROGENASES/REDUCTASES FAMILY MEMBER"/>
    <property type="match status" value="1"/>
</dbReference>
<comment type="pathway">
    <text evidence="6">Lipid metabolism; fatty acid biosynthesis.</text>
</comment>
<feature type="binding site" evidence="5">
    <location>
        <position position="85"/>
    </location>
    <ligand>
        <name>NADP(+)</name>
        <dbReference type="ChEBI" id="CHEBI:58349"/>
    </ligand>
</feature>
<dbReference type="FunFam" id="3.40.50.720:FF:000115">
    <property type="entry name" value="3-oxoacyl-[acyl-carrier-protein] reductase FabG"/>
    <property type="match status" value="1"/>
</dbReference>
<dbReference type="EMBL" id="MEUM01000100">
    <property type="protein sequence ID" value="OGC41613.1"/>
    <property type="molecule type" value="Genomic_DNA"/>
</dbReference>
<protein>
    <recommendedName>
        <fullName evidence="6">3-oxoacyl-[acyl-carrier-protein] reductase</fullName>
        <ecNumber evidence="6">1.1.1.100</ecNumber>
    </recommendedName>
</protein>
<comment type="subunit">
    <text evidence="6">Homotetramer.</text>
</comment>
<keyword evidence="6" id="KW-0444">Lipid biosynthesis</keyword>
<feature type="active site" description="Proton acceptor" evidence="4">
    <location>
        <position position="150"/>
    </location>
</feature>
<dbReference type="Pfam" id="PF13561">
    <property type="entry name" value="adh_short_C2"/>
    <property type="match status" value="1"/>
</dbReference>
<dbReference type="InterPro" id="IPR002347">
    <property type="entry name" value="SDR_fam"/>
</dbReference>
<dbReference type="InterPro" id="IPR011284">
    <property type="entry name" value="3oxo_ACP_reduc"/>
</dbReference>
<name>A0A1F4UBH6_UNCW3</name>
<dbReference type="CDD" id="cd05333">
    <property type="entry name" value="BKR_SDR_c"/>
    <property type="match status" value="1"/>
</dbReference>
<dbReference type="NCBIfam" id="NF009466">
    <property type="entry name" value="PRK12826.1-2"/>
    <property type="match status" value="1"/>
</dbReference>
<comment type="caution">
    <text evidence="8">The sequence shown here is derived from an EMBL/GenBank/DDBJ whole genome shotgun (WGS) entry which is preliminary data.</text>
</comment>
<dbReference type="AlphaFoldDB" id="A0A1F4UBH6"/>
<evidence type="ECO:0000313" key="9">
    <source>
        <dbReference type="Proteomes" id="UP000177025"/>
    </source>
</evidence>
<dbReference type="NCBIfam" id="TIGR01830">
    <property type="entry name" value="3oxo_ACP_reduc"/>
    <property type="match status" value="1"/>
</dbReference>
<feature type="domain" description="Ketoreductase" evidence="7">
    <location>
        <begin position="6"/>
        <end position="181"/>
    </location>
</feature>
<evidence type="ECO:0000256" key="5">
    <source>
        <dbReference type="PIRSR" id="PIRSR611284-2"/>
    </source>
</evidence>
<evidence type="ECO:0000256" key="4">
    <source>
        <dbReference type="PIRSR" id="PIRSR611284-1"/>
    </source>
</evidence>